<feature type="region of interest" description="Disordered" evidence="1">
    <location>
        <begin position="164"/>
        <end position="191"/>
    </location>
</feature>
<keyword evidence="3" id="KW-1185">Reference proteome</keyword>
<feature type="compositionally biased region" description="Pro residues" evidence="1">
    <location>
        <begin position="176"/>
        <end position="185"/>
    </location>
</feature>
<evidence type="ECO:0000313" key="2">
    <source>
        <dbReference type="EMBL" id="PRY26282.1"/>
    </source>
</evidence>
<dbReference type="Proteomes" id="UP000239480">
    <property type="component" value="Unassembled WGS sequence"/>
</dbReference>
<gene>
    <name evidence="2" type="ORF">CLV78_101377</name>
</gene>
<evidence type="ECO:0000313" key="3">
    <source>
        <dbReference type="Proteomes" id="UP000239480"/>
    </source>
</evidence>
<proteinExistence type="predicted"/>
<protein>
    <submittedName>
        <fullName evidence="2">Uncharacterized protein</fullName>
    </submittedName>
</protein>
<comment type="caution">
    <text evidence="2">The sequence shown here is derived from an EMBL/GenBank/DDBJ whole genome shotgun (WGS) entry which is preliminary data.</text>
</comment>
<dbReference type="AlphaFoldDB" id="A0A2T0RYR7"/>
<dbReference type="EMBL" id="PVTD01000001">
    <property type="protein sequence ID" value="PRY26282.1"/>
    <property type="molecule type" value="Genomic_DNA"/>
</dbReference>
<accession>A0A2T0RYR7</accession>
<evidence type="ECO:0000256" key="1">
    <source>
        <dbReference type="SAM" id="MobiDB-lite"/>
    </source>
</evidence>
<reference evidence="2 3" key="1">
    <citation type="submission" date="2018-03" db="EMBL/GenBank/DDBJ databases">
        <title>Genomic Encyclopedia of Archaeal and Bacterial Type Strains, Phase II (KMG-II): from individual species to whole genera.</title>
        <authorList>
            <person name="Goeker M."/>
        </authorList>
    </citation>
    <scope>NUCLEOTIDE SEQUENCE [LARGE SCALE GENOMIC DNA]</scope>
    <source>
        <strain evidence="2 3">DSM 29328</strain>
    </source>
</reference>
<name>A0A2T0RYR7_9RHOB</name>
<organism evidence="2 3">
    <name type="scientific">Aliiruegeria haliotis</name>
    <dbReference type="NCBI Taxonomy" id="1280846"/>
    <lineage>
        <taxon>Bacteria</taxon>
        <taxon>Pseudomonadati</taxon>
        <taxon>Pseudomonadota</taxon>
        <taxon>Alphaproteobacteria</taxon>
        <taxon>Rhodobacterales</taxon>
        <taxon>Roseobacteraceae</taxon>
        <taxon>Aliiruegeria</taxon>
    </lineage>
</organism>
<sequence length="191" mass="20950">MRQRGYYAESASKVTKHWGRPWADLSLSGGDAGRASQPKLSAPRQARCRGWARHVQEGPLIMPDRRDRRTGGARTDGDEARRAVVGHCILSGRVAGRAARLNPSATCHVWCRRWTGTWRSDPLPCPGGRHRRRVSALSTPFHRAFAPRARVALSSLAVSAMAQLSGAEPQGHRHLTPPPQAPRLPPRTRGG</sequence>